<dbReference type="InterPro" id="IPR005467">
    <property type="entry name" value="His_kinase_dom"/>
</dbReference>
<evidence type="ECO:0000256" key="13">
    <source>
        <dbReference type="ARBA" id="ARBA00023136"/>
    </source>
</evidence>
<gene>
    <name evidence="22" type="ORF">Q3O59_02180</name>
</gene>
<dbReference type="SMART" id="SM00387">
    <property type="entry name" value="HATPase_c"/>
    <property type="match status" value="1"/>
</dbReference>
<dbReference type="InterPro" id="IPR003594">
    <property type="entry name" value="HATPase_dom"/>
</dbReference>
<dbReference type="Proteomes" id="UP001236258">
    <property type="component" value="Unassembled WGS sequence"/>
</dbReference>
<dbReference type="InterPro" id="IPR011006">
    <property type="entry name" value="CheY-like_superfamily"/>
</dbReference>
<dbReference type="EC" id="2.7.13.3" evidence="3"/>
<proteinExistence type="predicted"/>
<dbReference type="CDD" id="cd16922">
    <property type="entry name" value="HATPase_EvgS-ArcB-TorS-like"/>
    <property type="match status" value="1"/>
</dbReference>
<evidence type="ECO:0000256" key="17">
    <source>
        <dbReference type="SAM" id="Phobius"/>
    </source>
</evidence>
<keyword evidence="8" id="KW-0547">Nucleotide-binding</keyword>
<dbReference type="SMART" id="SM00448">
    <property type="entry name" value="REC"/>
    <property type="match status" value="1"/>
</dbReference>
<keyword evidence="4" id="KW-1003">Cell membrane</keyword>
<feature type="domain" description="HPt" evidence="21">
    <location>
        <begin position="788"/>
        <end position="878"/>
    </location>
</feature>
<dbReference type="SUPFAM" id="SSF55874">
    <property type="entry name" value="ATPase domain of HSP90 chaperone/DNA topoisomerase II/histidine kinase"/>
    <property type="match status" value="1"/>
</dbReference>
<evidence type="ECO:0000256" key="15">
    <source>
        <dbReference type="PROSITE-ProRule" id="PRU00169"/>
    </source>
</evidence>
<dbReference type="PROSITE" id="PS50894">
    <property type="entry name" value="HPT"/>
    <property type="match status" value="1"/>
</dbReference>
<dbReference type="Gene3D" id="1.20.120.160">
    <property type="entry name" value="HPT domain"/>
    <property type="match status" value="1"/>
</dbReference>
<dbReference type="PANTHER" id="PTHR45339:SF1">
    <property type="entry name" value="HYBRID SIGNAL TRANSDUCTION HISTIDINE KINASE J"/>
    <property type="match status" value="1"/>
</dbReference>
<keyword evidence="10 22" id="KW-0067">ATP-binding</keyword>
<feature type="modified residue" description="Phosphohistidine" evidence="14">
    <location>
        <position position="827"/>
    </location>
</feature>
<dbReference type="SMART" id="SM00388">
    <property type="entry name" value="HisKA"/>
    <property type="match status" value="1"/>
</dbReference>
<dbReference type="InterPro" id="IPR003661">
    <property type="entry name" value="HisK_dim/P_dom"/>
</dbReference>
<dbReference type="PROSITE" id="PS50110">
    <property type="entry name" value="RESPONSE_REGULATORY"/>
    <property type="match status" value="1"/>
</dbReference>
<dbReference type="PROSITE" id="PS50885">
    <property type="entry name" value="HAMP"/>
    <property type="match status" value="1"/>
</dbReference>
<dbReference type="Gene3D" id="3.30.565.10">
    <property type="entry name" value="Histidine kinase-like ATPase, C-terminal domain"/>
    <property type="match status" value="1"/>
</dbReference>
<reference evidence="22 23" key="1">
    <citation type="submission" date="2023-08" db="EMBL/GenBank/DDBJ databases">
        <authorList>
            <person name="Joshi A."/>
            <person name="Thite S."/>
        </authorList>
    </citation>
    <scope>NUCLEOTIDE SEQUENCE [LARGE SCALE GENOMIC DNA]</scope>
    <source>
        <strain evidence="22 23">1E1</strain>
    </source>
</reference>
<dbReference type="SUPFAM" id="SSF158472">
    <property type="entry name" value="HAMP domain-like"/>
    <property type="match status" value="1"/>
</dbReference>
<keyword evidence="9" id="KW-0418">Kinase</keyword>
<feature type="transmembrane region" description="Helical" evidence="17">
    <location>
        <begin position="286"/>
        <end position="307"/>
    </location>
</feature>
<keyword evidence="7 17" id="KW-0812">Transmembrane</keyword>
<sequence length="878" mass="98334">MRLRQTLLVYLVPLMLLPALLFGVLAIKFSQSFYWQQANLKASSFLQQQQLAIHTELMQLSIQLQDLTSSGQLMDYLAAERAEPQLLLEQWQRRLQPFAAQQASIKLVRLNGATELVWPIISDTLPSARFQQRHLARLQGMIQEELLFFATEADASEPRLFIARKVYNPSAANSDTRQLWGYLVLSLEPEAVRKILQQSLTPGSISLIISPAATIAFSDRLPLIGSTFAPSHFRTIQQSIQQQDMVPGTLLGQPMLLKGAELPGGFQLLLGINQQELMAATRFQPWVIGALLVAIMLLLPFSIYGLLIRHVFTPIRKLTQAKTAVGRGDLSTLLPVSKQDELGDMFAAFNVMVRQLRVYRERERAYKQQLEDKVLKRTQDLARANDDLAAANQELIVARETAEQASRLKSVFLANMSHEIRTPLTAIIGFSEQSVQTENPEQIKDYQLRVLKSSQHLLNLINDILDLSKIEADKLELQQQPYCCLEIIDDVYQLSLTQAKAKGLDCELQLRFPLPKQIVGDEVRFRQVLLNLVSNAIKFTEQGRVEYELMAQQLKISVKDTGIGIAPAELSRLFQPFVQADATVTRHFGGTGLGLCISKKLIQQMGGDIRVDSVKGVGSNFEVILDCTGMSIELVQSYQAPQPQQPAALVNEQCPLHILVAEDNPDNQLLLGILLQQVNASYVMAVNGHEAVEKALSEDFDLIFMDMQMPTMGGEEATGLIRHAGINTPIIAVTANVMSEDIERYKASGCQDVLSKPIDQQQFLKLVQSYRPDQPQSDHREFERRLAEDPVVQALKNNFRERLPDLVQQLVQSSAAERWQQLAFDAHSLKGSAGSMGFQQLTELAAELELQAQQQSAQACQQLVTRMEQIVLEELTDV</sequence>
<feature type="domain" description="Response regulatory" evidence="19">
    <location>
        <begin position="657"/>
        <end position="771"/>
    </location>
</feature>
<keyword evidence="13 17" id="KW-0472">Membrane</keyword>
<dbReference type="InterPro" id="IPR036641">
    <property type="entry name" value="HPT_dom_sf"/>
</dbReference>
<feature type="modified residue" description="4-aspartylphosphate" evidence="15">
    <location>
        <position position="706"/>
    </location>
</feature>
<evidence type="ECO:0000256" key="8">
    <source>
        <dbReference type="ARBA" id="ARBA00022741"/>
    </source>
</evidence>
<dbReference type="InterPro" id="IPR036890">
    <property type="entry name" value="HATPase_C_sf"/>
</dbReference>
<dbReference type="SUPFAM" id="SSF47226">
    <property type="entry name" value="Histidine-containing phosphotransfer domain, HPT domain"/>
    <property type="match status" value="1"/>
</dbReference>
<dbReference type="CDD" id="cd06225">
    <property type="entry name" value="HAMP"/>
    <property type="match status" value="1"/>
</dbReference>
<accession>A0ABT9GLJ3</accession>
<evidence type="ECO:0000259" key="21">
    <source>
        <dbReference type="PROSITE" id="PS50894"/>
    </source>
</evidence>
<feature type="coiled-coil region" evidence="16">
    <location>
        <begin position="367"/>
        <end position="408"/>
    </location>
</feature>
<evidence type="ECO:0000256" key="16">
    <source>
        <dbReference type="SAM" id="Coils"/>
    </source>
</evidence>
<dbReference type="Gene3D" id="1.10.287.130">
    <property type="match status" value="1"/>
</dbReference>
<dbReference type="InterPro" id="IPR001789">
    <property type="entry name" value="Sig_transdc_resp-reg_receiver"/>
</dbReference>
<evidence type="ECO:0000256" key="7">
    <source>
        <dbReference type="ARBA" id="ARBA00022692"/>
    </source>
</evidence>
<dbReference type="Pfam" id="PF00072">
    <property type="entry name" value="Response_reg"/>
    <property type="match status" value="1"/>
</dbReference>
<evidence type="ECO:0000256" key="2">
    <source>
        <dbReference type="ARBA" id="ARBA00004651"/>
    </source>
</evidence>
<dbReference type="EMBL" id="JAUZVY010000001">
    <property type="protein sequence ID" value="MDP4527840.1"/>
    <property type="molecule type" value="Genomic_DNA"/>
</dbReference>
<evidence type="ECO:0000256" key="9">
    <source>
        <dbReference type="ARBA" id="ARBA00022777"/>
    </source>
</evidence>
<dbReference type="RefSeq" id="WP_305944032.1">
    <property type="nucleotide sequence ID" value="NZ_JAUZVY010000001.1"/>
</dbReference>
<evidence type="ECO:0000256" key="10">
    <source>
        <dbReference type="ARBA" id="ARBA00022840"/>
    </source>
</evidence>
<dbReference type="GO" id="GO:0005524">
    <property type="term" value="F:ATP binding"/>
    <property type="evidence" value="ECO:0007669"/>
    <property type="project" value="UniProtKB-KW"/>
</dbReference>
<evidence type="ECO:0000256" key="12">
    <source>
        <dbReference type="ARBA" id="ARBA00023012"/>
    </source>
</evidence>
<evidence type="ECO:0000256" key="14">
    <source>
        <dbReference type="PROSITE-ProRule" id="PRU00110"/>
    </source>
</evidence>
<comment type="catalytic activity">
    <reaction evidence="1">
        <text>ATP + protein L-histidine = ADP + protein N-phospho-L-histidine.</text>
        <dbReference type="EC" id="2.7.13.3"/>
    </reaction>
</comment>
<dbReference type="CDD" id="cd00082">
    <property type="entry name" value="HisKA"/>
    <property type="match status" value="1"/>
</dbReference>
<dbReference type="PRINTS" id="PR00344">
    <property type="entry name" value="BCTRLSENSOR"/>
</dbReference>
<dbReference type="SUPFAM" id="SSF52172">
    <property type="entry name" value="CheY-like"/>
    <property type="match status" value="1"/>
</dbReference>
<dbReference type="CDD" id="cd00088">
    <property type="entry name" value="HPT"/>
    <property type="match status" value="1"/>
</dbReference>
<dbReference type="SMART" id="SM00304">
    <property type="entry name" value="HAMP"/>
    <property type="match status" value="1"/>
</dbReference>
<evidence type="ECO:0000256" key="6">
    <source>
        <dbReference type="ARBA" id="ARBA00022679"/>
    </source>
</evidence>
<dbReference type="Pfam" id="PF01627">
    <property type="entry name" value="Hpt"/>
    <property type="match status" value="1"/>
</dbReference>
<keyword evidence="12" id="KW-0902">Two-component regulatory system</keyword>
<dbReference type="PANTHER" id="PTHR45339">
    <property type="entry name" value="HYBRID SIGNAL TRANSDUCTION HISTIDINE KINASE J"/>
    <property type="match status" value="1"/>
</dbReference>
<keyword evidence="5 15" id="KW-0597">Phosphoprotein</keyword>
<evidence type="ECO:0000259" key="19">
    <source>
        <dbReference type="PROSITE" id="PS50110"/>
    </source>
</evidence>
<keyword evidence="16" id="KW-0175">Coiled coil</keyword>
<dbReference type="SUPFAM" id="SSF47384">
    <property type="entry name" value="Homodimeric domain of signal transducing histidine kinase"/>
    <property type="match status" value="1"/>
</dbReference>
<evidence type="ECO:0000259" key="18">
    <source>
        <dbReference type="PROSITE" id="PS50109"/>
    </source>
</evidence>
<dbReference type="Gene3D" id="3.40.50.2300">
    <property type="match status" value="1"/>
</dbReference>
<dbReference type="InterPro" id="IPR004358">
    <property type="entry name" value="Sig_transdc_His_kin-like_C"/>
</dbReference>
<keyword evidence="23" id="KW-1185">Reference proteome</keyword>
<evidence type="ECO:0000313" key="22">
    <source>
        <dbReference type="EMBL" id="MDP4527840.1"/>
    </source>
</evidence>
<dbReference type="Pfam" id="PF00672">
    <property type="entry name" value="HAMP"/>
    <property type="match status" value="1"/>
</dbReference>
<dbReference type="PROSITE" id="PS50109">
    <property type="entry name" value="HIS_KIN"/>
    <property type="match status" value="1"/>
</dbReference>
<evidence type="ECO:0000256" key="4">
    <source>
        <dbReference type="ARBA" id="ARBA00022475"/>
    </source>
</evidence>
<dbReference type="CDD" id="cd17546">
    <property type="entry name" value="REC_hyHK_CKI1_RcsC-like"/>
    <property type="match status" value="1"/>
</dbReference>
<evidence type="ECO:0000256" key="1">
    <source>
        <dbReference type="ARBA" id="ARBA00000085"/>
    </source>
</evidence>
<evidence type="ECO:0000313" key="23">
    <source>
        <dbReference type="Proteomes" id="UP001236258"/>
    </source>
</evidence>
<protein>
    <recommendedName>
        <fullName evidence="3">histidine kinase</fullName>
        <ecNumber evidence="3">2.7.13.3</ecNumber>
    </recommendedName>
</protein>
<feature type="domain" description="Histidine kinase" evidence="18">
    <location>
        <begin position="415"/>
        <end position="629"/>
    </location>
</feature>
<dbReference type="Gene3D" id="6.10.340.10">
    <property type="match status" value="1"/>
</dbReference>
<comment type="subcellular location">
    <subcellularLocation>
        <location evidence="2">Cell membrane</location>
        <topology evidence="2">Multi-pass membrane protein</topology>
    </subcellularLocation>
</comment>
<evidence type="ECO:0000256" key="11">
    <source>
        <dbReference type="ARBA" id="ARBA00022989"/>
    </source>
</evidence>
<evidence type="ECO:0000259" key="20">
    <source>
        <dbReference type="PROSITE" id="PS50885"/>
    </source>
</evidence>
<dbReference type="InterPro" id="IPR008207">
    <property type="entry name" value="Sig_transdc_His_kin_Hpt_dom"/>
</dbReference>
<dbReference type="Pfam" id="PF00512">
    <property type="entry name" value="HisKA"/>
    <property type="match status" value="1"/>
</dbReference>
<evidence type="ECO:0000256" key="3">
    <source>
        <dbReference type="ARBA" id="ARBA00012438"/>
    </source>
</evidence>
<dbReference type="InterPro" id="IPR036097">
    <property type="entry name" value="HisK_dim/P_sf"/>
</dbReference>
<evidence type="ECO:0000256" key="5">
    <source>
        <dbReference type="ARBA" id="ARBA00022553"/>
    </source>
</evidence>
<feature type="domain" description="HAMP" evidence="20">
    <location>
        <begin position="309"/>
        <end position="361"/>
    </location>
</feature>
<organism evidence="22 23">
    <name type="scientific">Alkalimonas delamerensis</name>
    <dbReference type="NCBI Taxonomy" id="265981"/>
    <lineage>
        <taxon>Bacteria</taxon>
        <taxon>Pseudomonadati</taxon>
        <taxon>Pseudomonadota</taxon>
        <taxon>Gammaproteobacteria</taxon>
        <taxon>Alkalimonas</taxon>
    </lineage>
</organism>
<dbReference type="InterPro" id="IPR003660">
    <property type="entry name" value="HAMP_dom"/>
</dbReference>
<dbReference type="Pfam" id="PF02518">
    <property type="entry name" value="HATPase_c"/>
    <property type="match status" value="1"/>
</dbReference>
<keyword evidence="11 17" id="KW-1133">Transmembrane helix</keyword>
<comment type="caution">
    <text evidence="22">The sequence shown here is derived from an EMBL/GenBank/DDBJ whole genome shotgun (WGS) entry which is preliminary data.</text>
</comment>
<name>A0ABT9GLJ3_9GAMM</name>
<keyword evidence="6" id="KW-0808">Transferase</keyword>